<evidence type="ECO:0000313" key="2">
    <source>
        <dbReference type="Proteomes" id="UP001359559"/>
    </source>
</evidence>
<proteinExistence type="predicted"/>
<reference evidence="1 2" key="1">
    <citation type="submission" date="2024-01" db="EMBL/GenBank/DDBJ databases">
        <title>The genomes of 5 underutilized Papilionoideae crops provide insights into root nodulation and disease resistance.</title>
        <authorList>
            <person name="Yuan L."/>
        </authorList>
    </citation>
    <scope>NUCLEOTIDE SEQUENCE [LARGE SCALE GENOMIC DNA]</scope>
    <source>
        <strain evidence="1">LY-2023</strain>
        <tissue evidence="1">Leaf</tissue>
    </source>
</reference>
<dbReference type="Proteomes" id="UP001359559">
    <property type="component" value="Unassembled WGS sequence"/>
</dbReference>
<accession>A0AAN9FQJ4</accession>
<organism evidence="1 2">
    <name type="scientific">Clitoria ternatea</name>
    <name type="common">Butterfly pea</name>
    <dbReference type="NCBI Taxonomy" id="43366"/>
    <lineage>
        <taxon>Eukaryota</taxon>
        <taxon>Viridiplantae</taxon>
        <taxon>Streptophyta</taxon>
        <taxon>Embryophyta</taxon>
        <taxon>Tracheophyta</taxon>
        <taxon>Spermatophyta</taxon>
        <taxon>Magnoliopsida</taxon>
        <taxon>eudicotyledons</taxon>
        <taxon>Gunneridae</taxon>
        <taxon>Pentapetalae</taxon>
        <taxon>rosids</taxon>
        <taxon>fabids</taxon>
        <taxon>Fabales</taxon>
        <taxon>Fabaceae</taxon>
        <taxon>Papilionoideae</taxon>
        <taxon>50 kb inversion clade</taxon>
        <taxon>NPAAA clade</taxon>
        <taxon>indigoferoid/millettioid clade</taxon>
        <taxon>Phaseoleae</taxon>
        <taxon>Clitoria</taxon>
    </lineage>
</organism>
<evidence type="ECO:0000313" key="1">
    <source>
        <dbReference type="EMBL" id="KAK7280730.1"/>
    </source>
</evidence>
<dbReference type="EMBL" id="JAYKXN010000006">
    <property type="protein sequence ID" value="KAK7280730.1"/>
    <property type="molecule type" value="Genomic_DNA"/>
</dbReference>
<sequence>MQMSLSLSHPIQLNPYLNFHCNFAKENDHSPVIHRLMCVRFPFTLSTHTHYLVSCLPLTPSASLSLFSGGLNPFSCLKHSDSSPTTSGS</sequence>
<gene>
    <name evidence="1" type="ORF">RJT34_25797</name>
</gene>
<dbReference type="AlphaFoldDB" id="A0AAN9FQJ4"/>
<protein>
    <submittedName>
        <fullName evidence="1">Uncharacterized protein</fullName>
    </submittedName>
</protein>
<name>A0AAN9FQJ4_CLITE</name>
<keyword evidence="2" id="KW-1185">Reference proteome</keyword>
<comment type="caution">
    <text evidence="1">The sequence shown here is derived from an EMBL/GenBank/DDBJ whole genome shotgun (WGS) entry which is preliminary data.</text>
</comment>